<gene>
    <name evidence="1" type="ORF">OG626_36605</name>
</gene>
<accession>A0AAU3H6G6</accession>
<proteinExistence type="predicted"/>
<sequence>MDYSLVIAAAQAAGPCQPGEEAAWGRRVQTLTVDLHMIAKQAAQDVDRLESAKTFVAFLEKAEVEETSRRGLLTLRPPSGDVENIRTEQEDTDRGRQLIERARSLVGRWVLIYRYNEEKAGNRQHNVRMLAHLVDLGDGAISVNMAKKVVLDDAAGVVARAQAAWESAGLPDTGTVGVEQLQKVRAHLTG</sequence>
<dbReference type="RefSeq" id="WP_331762992.1">
    <property type="nucleotide sequence ID" value="NZ_CP109536.1"/>
</dbReference>
<evidence type="ECO:0000313" key="1">
    <source>
        <dbReference type="EMBL" id="WTZ00474.1"/>
    </source>
</evidence>
<geneLocation type="plasmid" evidence="1">
    <name>unnamed1</name>
</geneLocation>
<organism evidence="1">
    <name type="scientific">Streptomyces sp. NBC_01401</name>
    <dbReference type="NCBI Taxonomy" id="2903854"/>
    <lineage>
        <taxon>Bacteria</taxon>
        <taxon>Bacillati</taxon>
        <taxon>Actinomycetota</taxon>
        <taxon>Actinomycetes</taxon>
        <taxon>Kitasatosporales</taxon>
        <taxon>Streptomycetaceae</taxon>
        <taxon>Streptomyces</taxon>
    </lineage>
</organism>
<dbReference type="EMBL" id="CP109536">
    <property type="protein sequence ID" value="WTZ00474.1"/>
    <property type="molecule type" value="Genomic_DNA"/>
</dbReference>
<keyword evidence="1" id="KW-0614">Plasmid</keyword>
<name>A0AAU3H6G6_9ACTN</name>
<reference evidence="1" key="1">
    <citation type="submission" date="2022-10" db="EMBL/GenBank/DDBJ databases">
        <title>The complete genomes of actinobacterial strains from the NBC collection.</title>
        <authorList>
            <person name="Joergensen T.S."/>
            <person name="Alvarez Arevalo M."/>
            <person name="Sterndorff E.B."/>
            <person name="Faurdal D."/>
            <person name="Vuksanovic O."/>
            <person name="Mourched A.-S."/>
            <person name="Charusanti P."/>
            <person name="Shaw S."/>
            <person name="Blin K."/>
            <person name="Weber T."/>
        </authorList>
    </citation>
    <scope>NUCLEOTIDE SEQUENCE</scope>
    <source>
        <strain evidence="1">NBC_01401</strain>
        <plasmid evidence="1">unnamed1</plasmid>
    </source>
</reference>
<dbReference type="AlphaFoldDB" id="A0AAU3H6G6"/>
<protein>
    <submittedName>
        <fullName evidence="1">Uncharacterized protein</fullName>
    </submittedName>
</protein>